<keyword evidence="3" id="KW-0067">ATP-binding</keyword>
<name>A0A1T4YTG4_9ACTN</name>
<keyword evidence="1" id="KW-0547">Nucleotide-binding</keyword>
<gene>
    <name evidence="5" type="ORF">SAMN06295964_0853</name>
</gene>
<dbReference type="InterPro" id="IPR003833">
    <property type="entry name" value="CT_C_D"/>
</dbReference>
<evidence type="ECO:0000256" key="1">
    <source>
        <dbReference type="ARBA" id="ARBA00022741"/>
    </source>
</evidence>
<feature type="domain" description="Carboxyltransferase" evidence="4">
    <location>
        <begin position="1"/>
        <end position="180"/>
    </location>
</feature>
<dbReference type="AlphaFoldDB" id="A0A1T4YTG4"/>
<organism evidence="5 6">
    <name type="scientific">Aeromicrobium choanae</name>
    <dbReference type="NCBI Taxonomy" id="1736691"/>
    <lineage>
        <taxon>Bacteria</taxon>
        <taxon>Bacillati</taxon>
        <taxon>Actinomycetota</taxon>
        <taxon>Actinomycetes</taxon>
        <taxon>Propionibacteriales</taxon>
        <taxon>Nocardioidaceae</taxon>
        <taxon>Aeromicrobium</taxon>
    </lineage>
</organism>
<dbReference type="InterPro" id="IPR029000">
    <property type="entry name" value="Cyclophilin-like_dom_sf"/>
</dbReference>
<dbReference type="GO" id="GO:0016787">
    <property type="term" value="F:hydrolase activity"/>
    <property type="evidence" value="ECO:0007669"/>
    <property type="project" value="UniProtKB-KW"/>
</dbReference>
<evidence type="ECO:0000256" key="3">
    <source>
        <dbReference type="ARBA" id="ARBA00022840"/>
    </source>
</evidence>
<keyword evidence="6" id="KW-1185">Reference proteome</keyword>
<evidence type="ECO:0000313" key="5">
    <source>
        <dbReference type="EMBL" id="SKB05157.1"/>
    </source>
</evidence>
<dbReference type="Proteomes" id="UP000191040">
    <property type="component" value="Chromosome I"/>
</dbReference>
<accession>A0A1T4YTG4</accession>
<dbReference type="PANTHER" id="PTHR34698">
    <property type="entry name" value="5-OXOPROLINASE SUBUNIT B"/>
    <property type="match status" value="1"/>
</dbReference>
<dbReference type="EMBL" id="LT796768">
    <property type="protein sequence ID" value="SKB05157.1"/>
    <property type="molecule type" value="Genomic_DNA"/>
</dbReference>
<evidence type="ECO:0000256" key="2">
    <source>
        <dbReference type="ARBA" id="ARBA00022801"/>
    </source>
</evidence>
<dbReference type="GO" id="GO:0005524">
    <property type="term" value="F:ATP binding"/>
    <property type="evidence" value="ECO:0007669"/>
    <property type="project" value="UniProtKB-KW"/>
</dbReference>
<dbReference type="Pfam" id="PF02682">
    <property type="entry name" value="CT_C_D"/>
    <property type="match status" value="1"/>
</dbReference>
<evidence type="ECO:0000259" key="4">
    <source>
        <dbReference type="SMART" id="SM00796"/>
    </source>
</evidence>
<proteinExistence type="predicted"/>
<reference evidence="6" key="1">
    <citation type="submission" date="2017-02" db="EMBL/GenBank/DDBJ databases">
        <authorList>
            <person name="Varghese N."/>
            <person name="Submissions S."/>
        </authorList>
    </citation>
    <scope>NUCLEOTIDE SEQUENCE [LARGE SCALE GENOMIC DNA]</scope>
    <source>
        <strain evidence="6">9H-4</strain>
    </source>
</reference>
<dbReference type="Gene3D" id="2.40.100.10">
    <property type="entry name" value="Cyclophilin-like"/>
    <property type="match status" value="1"/>
</dbReference>
<evidence type="ECO:0000313" key="6">
    <source>
        <dbReference type="Proteomes" id="UP000191040"/>
    </source>
</evidence>
<protein>
    <submittedName>
        <fullName evidence="5">Sensor histidine kinase inhibitor, KipI family</fullName>
    </submittedName>
</protein>
<dbReference type="STRING" id="1736691.SAMN06295964_0853"/>
<dbReference type="OrthoDB" id="9778567at2"/>
<dbReference type="PANTHER" id="PTHR34698:SF2">
    <property type="entry name" value="5-OXOPROLINASE SUBUNIT B"/>
    <property type="match status" value="1"/>
</dbReference>
<dbReference type="Gene3D" id="3.30.1360.40">
    <property type="match status" value="1"/>
</dbReference>
<dbReference type="RefSeq" id="WP_078698997.1">
    <property type="nucleotide sequence ID" value="NZ_LT796768.1"/>
</dbReference>
<dbReference type="SUPFAM" id="SSF50891">
    <property type="entry name" value="Cyclophilin-like"/>
    <property type="match status" value="1"/>
</dbReference>
<sequence>MRILPCGDRAVLLDCADADEARRWHAALRDRGATLGATTVLLRGRPEELRSLVGATTPADLAAVAGAAVEIPVVYDGPDLEAVARHCGLDPAEVVRRHGASPWTVAFAGFAPGFAYLTGGDPRLEVPRLDRPRPRVEPGSVGLAGRFSGVYPRASPGGWRLIGRTDAPLWDLERADPALLHPGDTVRFVEVSR</sequence>
<dbReference type="SMART" id="SM00796">
    <property type="entry name" value="AHS1"/>
    <property type="match status" value="1"/>
</dbReference>
<keyword evidence="2" id="KW-0378">Hydrolase</keyword>
<dbReference type="InterPro" id="IPR010016">
    <property type="entry name" value="PxpB"/>
</dbReference>